<dbReference type="PROSITE" id="PS51192">
    <property type="entry name" value="HELICASE_ATP_BIND_1"/>
    <property type="match status" value="1"/>
</dbReference>
<keyword evidence="15" id="KW-0347">Helicase</keyword>
<dbReference type="FunFam" id="1.10.3380.20:FF:000001">
    <property type="entry name" value="DNA polymerase theta"/>
    <property type="match status" value="1"/>
</dbReference>
<sequence length="2624" mass="290025">MARREDGAVTPNSVATASAAGLRSGSSGGPAASRGAGRVAPLGPAAPCRAVLSPPPGLDLSLRGSGSPGTGSAGQYQRVNVPEDQADKLLLASWGLPKAVLEKYHSLGVVQMFEWQAECLMLGQVLEGKNLVYSAPTSAGKTLVAELLILKRVLETRKKALLILPFVSVAKEKKCYLQALFQEVDVRVEGYMGSMVPAGRFSALDVAVCTIEKANGLINRLIEENKMDSLGVVVVDELHMLGDSHRGYLLELLLTKVRYVTEKVAKRQAKMTSPSFGGIQIVGMSATLPNLRLLASWLDAELYCTDFRPVPLKEWVKIGSNIYDSSMNLVREFQPKLQLKGDEDHVVSLCYETVCEGHSVLLFCPSKNWCEKLADIIAREFYSLQQSEGSSKNSALAPVVVDREGIDEVLDQLKRSISGLDSVLQRTLPWGVAFHHAGLTFDERDIIEGAFRQGLIRVLAATSTLSSGVNLPARRVIIRTPMFCGKLLDMLTYKQMAGRAGRKGVDTEGESILVCKPSERSKGTALLQGSLKPVCSCLLRREGEGVASSMKRAILEIIVGGVANTPDDVQTYASCTLLASSLKASKCGNERTQDKAQTGPVEACVTWLLENEFIQVLDSGNDMKAAKVYHPTHLGSATLSSSLSPTEAMEIFADLQRAMKSFVLENDLHIVYLVTPVYEEWTTIDWYQFFCLWEKLPASMRRVAELVGIEEGFLARSVKGKIIAKTEKQHRQMAIHKRFFTSLALLDLISEVPLKDMTKKYGCSRGQLQSLQQSAATYAGMVTVFCNRLGWHNMELLLSQFQSRLTFGVHRELCDLVRVSLLNAQRARTLYNAGFVTVADLAKASPDDVATALKNSVPFKSVRKAVDEDEESAEERRIVRSIWMAGMKSLTEREAASLIVEEARRLLQQDLALMGVQWNSESFLESDTSSMMSRESELEDRLHKSSESSRVLSKKGCRVQHCNGLGSQTENLSNIKKGCKRRLSSTENARFESEVPGRRQTRSEEGNDDIVCSPRKRPNVCRNNENVEGISLVKTKMDSRRAILEPSTEQGKTPTLRTNSSVSRLIKSMDMHLNRTRNKNTASHLQKSLLEDSDMLSVDIQKPPAFHPTISKENSFSDQNNKEFMATGSVTHQISNSVQMGAITLGKKDKMEGLFTELISSNEGMPQGRPCFQAPVTLQGIPHTDVETRNTVESLVIPASVRTQRNENMDDKQNKINKMRADANCAEVMIGKQRMALDAGHCNMTASCSGNRHVHSGSRIQKPVHFCPSEDKPCHIQIQNGGKNGSEKSNGISLQAEALQKANSHPKDFLKDSLMKSRGVYDAGDVQDSPSSDLFSDSRDLEDSFQLDTQTEMIIKQEGAAGITGQQGMQSSKLAVIPRQEICKKLSTSWTENATDERLAATVRNLGFSSLITTNNITKNTAQHCSNNVLESGGLNLQPITKEIDSAPYLKESDFSVTDSQLHSFLRDYHTQNAVKGETVSKDLNKAASPFGREHIVQIECHPVPETSLNMSDSLLFDDSFSNVSDLAAVHIMEAGRKEPVEKQGTSVSPEHLLQNLRPIQNKCDVSGNQKEHEDRAQGDNVSLAFSELIAEVLDHANSPSFLEGLPSTFDCQSGLRNPVMCNNDPTSKDLVADKGEKLQRNLDKKTHPVVWTDHSFELSPGLRDVLDKWHSPSGIEPVSVSSSLKETLVAPITNQEPDPVFESDCCHLEPLPTCQDLKSYFKVKENKPEDPDLQKTDCIALPLEGSNRTSCSSPDSNNASIPPTRPKKLFPKSSVSLSVKSLRKRQVACMDEGQLIQPQQNSEGNAEQQVKTLQVSPGIVEQIEADEMKDDSTIDEGFSLQLSQDVSPLVPLSAESFTIIDVASDKALFQTFLAEWKEKSRFSISVACERTRCLLSPKSTIGGKFKKASSPQWKQVKDDGFPVQGCEDILVVGLAVCWGGRDAYYISLQQIQDQNEISMSLAPPPLDKNLSVTERLSHLQLHLQKKPKQERSLIMYNFIQHYKTLVMACGISLEGNFEDPKVACWLLDSDSKERTLHNMVTNFLPNELPLLEGVGTGQGVQSLGLSANRDHSGRYRAAIESVLVFSVMNQLHNELQKENLADVFSKVEMPSHYCLALLELNGIGFSTAAYETQKQVMQAKLSEIETKAYQLAGHSFSLTSPDDIAEVLFLELKLPQNGDVKVHGNKKTLGYTRRSTAKGNRVRLSKQFSTTKDVLEKLKTLHPLPGLILEWRRINNAITKVVFPIQREKRLNSALGMERIYPVSQTHTATGRITFTEPNIQNVPRDFEIEMPIVVEESPPSRAHGNVNSRSVSGGRCRKSSGVLPHGLKVQAEDRSKERGIPFAVSMRHAFVPFPGGLILAADYSQLELRILAHLSCDCRLIQALNGGTDVFKSIAAEWKMIDPEAVGDGTRQQAKQICYGIIYGIGTKSLGEQMGIDEDEAANYIESFKSRYRGIQKFLRETVRSCRRDGFVQTILGRRRYLPAIKDPNPYSKAHAERQAVNTTVQGSAADIVKTATVNIQRRLEAFSSVIKSHGHLESSFQRDQTGTLGRKRNRGTLHPISGAFFILQLHDELLYEVAEDDVIQVAQIVKHEMENAIKLSVKLHVKVKIGPSWGDLQELEL</sequence>
<feature type="region of interest" description="Disordered" evidence="28">
    <location>
        <begin position="1745"/>
        <end position="1772"/>
    </location>
</feature>
<dbReference type="FunFam" id="1.10.150.20:FF:000036">
    <property type="entry name" value="Polymerase (DNA directed), theta"/>
    <property type="match status" value="1"/>
</dbReference>
<feature type="region of interest" description="Disordered" evidence="28">
    <location>
        <begin position="926"/>
        <end position="947"/>
    </location>
</feature>
<protein>
    <recommendedName>
        <fullName evidence="26">DNA polymerase theta</fullName>
        <ecNumber evidence="6">2.7.7.49</ecNumber>
        <ecNumber evidence="5">2.7.7.7</ecNumber>
        <ecNumber evidence="7">3.6.4.12</ecNumber>
    </recommendedName>
    <alternativeName>
        <fullName evidence="27">DNA polymerase eta</fullName>
    </alternativeName>
</protein>
<dbReference type="InterPro" id="IPR019760">
    <property type="entry name" value="DNA-dir_DNA_pol_A_CS"/>
</dbReference>
<evidence type="ECO:0000256" key="16">
    <source>
        <dbReference type="ARBA" id="ARBA00022840"/>
    </source>
</evidence>
<feature type="domain" description="Helicase ATP-binding" evidence="29">
    <location>
        <begin position="122"/>
        <end position="306"/>
    </location>
</feature>
<dbReference type="SMART" id="SM00482">
    <property type="entry name" value="POLAc"/>
    <property type="match status" value="1"/>
</dbReference>
<dbReference type="CDD" id="cd08638">
    <property type="entry name" value="DNA_pol_A_theta"/>
    <property type="match status" value="1"/>
</dbReference>
<comment type="catalytic activity">
    <reaction evidence="24">
        <text>DNA(n) + a 2'-deoxyribonucleoside 5'-triphosphate = DNA(n+1) + diphosphate</text>
        <dbReference type="Rhea" id="RHEA:22508"/>
        <dbReference type="Rhea" id="RHEA-COMP:17339"/>
        <dbReference type="Rhea" id="RHEA-COMP:17340"/>
        <dbReference type="ChEBI" id="CHEBI:33019"/>
        <dbReference type="ChEBI" id="CHEBI:61560"/>
        <dbReference type="ChEBI" id="CHEBI:173112"/>
        <dbReference type="EC" id="2.7.7.7"/>
    </reaction>
</comment>
<keyword evidence="17" id="KW-0239">DNA-directed DNA polymerase</keyword>
<dbReference type="FunFam" id="3.40.50.300:FF:000753">
    <property type="entry name" value="Polymerase (DNA directed), theta"/>
    <property type="match status" value="1"/>
</dbReference>
<feature type="compositionally biased region" description="Basic and acidic residues" evidence="28">
    <location>
        <begin position="934"/>
        <end position="947"/>
    </location>
</feature>
<comment type="catalytic activity">
    <reaction evidence="23">
        <text>DNA(n) + a 2'-deoxyribonucleoside 5'-triphosphate = DNA(n+1) + diphosphate</text>
        <dbReference type="Rhea" id="RHEA:22508"/>
        <dbReference type="Rhea" id="RHEA-COMP:17339"/>
        <dbReference type="Rhea" id="RHEA-COMP:17340"/>
        <dbReference type="ChEBI" id="CHEBI:33019"/>
        <dbReference type="ChEBI" id="CHEBI:61560"/>
        <dbReference type="ChEBI" id="CHEBI:173112"/>
        <dbReference type="EC" id="2.7.7.49"/>
    </reaction>
</comment>
<keyword evidence="19" id="KW-0234">DNA repair</keyword>
<dbReference type="InterPro" id="IPR027417">
    <property type="entry name" value="P-loop_NTPase"/>
</dbReference>
<evidence type="ECO:0000256" key="17">
    <source>
        <dbReference type="ARBA" id="ARBA00022932"/>
    </source>
</evidence>
<dbReference type="InterPro" id="IPR014001">
    <property type="entry name" value="Helicase_ATP-bd"/>
</dbReference>
<dbReference type="SUPFAM" id="SSF158702">
    <property type="entry name" value="Sec63 N-terminal domain-like"/>
    <property type="match status" value="1"/>
</dbReference>
<dbReference type="CDD" id="cd18026">
    <property type="entry name" value="DEXHc_POLQ-like"/>
    <property type="match status" value="1"/>
</dbReference>
<comment type="similarity">
    <text evidence="4">Belongs to the DNA polymerase type-A family.</text>
</comment>
<dbReference type="GO" id="GO:0005524">
    <property type="term" value="F:ATP binding"/>
    <property type="evidence" value="ECO:0007669"/>
    <property type="project" value="UniProtKB-KW"/>
</dbReference>
<dbReference type="GO" id="GO:0005694">
    <property type="term" value="C:chromosome"/>
    <property type="evidence" value="ECO:0007669"/>
    <property type="project" value="UniProtKB-SubCell"/>
</dbReference>
<dbReference type="FunFam" id="3.40.50.300:FF:000885">
    <property type="entry name" value="DNA polymerase theta"/>
    <property type="match status" value="1"/>
</dbReference>
<dbReference type="EC" id="2.7.7.7" evidence="5"/>
<dbReference type="Gene3D" id="1.10.3380.20">
    <property type="match status" value="1"/>
</dbReference>
<keyword evidence="13" id="KW-0227">DNA damage</keyword>
<dbReference type="GO" id="GO:0016787">
    <property type="term" value="F:hydrolase activity"/>
    <property type="evidence" value="ECO:0007669"/>
    <property type="project" value="UniProtKB-KW"/>
</dbReference>
<reference evidence="31 32" key="1">
    <citation type="submission" date="2016-02" db="EMBL/GenBank/DDBJ databases">
        <title>Band-tailed pigeon sequencing and assembly.</title>
        <authorList>
            <person name="Soares A.E."/>
            <person name="Novak B.J."/>
            <person name="Rice E.S."/>
            <person name="O'Connell B."/>
            <person name="Chang D."/>
            <person name="Weber S."/>
            <person name="Shapiro B."/>
        </authorList>
    </citation>
    <scope>NUCLEOTIDE SEQUENCE [LARGE SCALE GENOMIC DNA]</scope>
    <source>
        <strain evidence="31">BTP2013</strain>
        <tissue evidence="31">Blood</tissue>
    </source>
</reference>
<dbReference type="Pfam" id="PF00271">
    <property type="entry name" value="Helicase_C"/>
    <property type="match status" value="1"/>
</dbReference>
<evidence type="ECO:0000256" key="8">
    <source>
        <dbReference type="ARBA" id="ARBA00022454"/>
    </source>
</evidence>
<dbReference type="InterPro" id="IPR001098">
    <property type="entry name" value="DNA-dir_DNA_pol_A_palm_dom"/>
</dbReference>
<evidence type="ECO:0000256" key="3">
    <source>
        <dbReference type="ARBA" id="ARBA00004286"/>
    </source>
</evidence>
<dbReference type="Proteomes" id="UP000190648">
    <property type="component" value="Unassembled WGS sequence"/>
</dbReference>
<dbReference type="InterPro" id="IPR036397">
    <property type="entry name" value="RNaseH_sf"/>
</dbReference>
<dbReference type="FunFam" id="3.30.420.10:FF:000066">
    <property type="entry name" value="DNA polymerase theta"/>
    <property type="match status" value="1"/>
</dbReference>
<evidence type="ECO:0000256" key="26">
    <source>
        <dbReference type="ARBA" id="ARBA00074669"/>
    </source>
</evidence>
<dbReference type="Gene3D" id="3.30.420.10">
    <property type="entry name" value="Ribonuclease H-like superfamily/Ribonuclease H"/>
    <property type="match status" value="1"/>
</dbReference>
<feature type="region of interest" description="Disordered" evidence="28">
    <location>
        <begin position="57"/>
        <end position="77"/>
    </location>
</feature>
<evidence type="ECO:0000256" key="18">
    <source>
        <dbReference type="ARBA" id="ARBA00022990"/>
    </source>
</evidence>
<evidence type="ECO:0000256" key="28">
    <source>
        <dbReference type="SAM" id="MobiDB-lite"/>
    </source>
</evidence>
<dbReference type="GO" id="GO:0003677">
    <property type="term" value="F:DNA binding"/>
    <property type="evidence" value="ECO:0007669"/>
    <property type="project" value="InterPro"/>
</dbReference>
<dbReference type="Pfam" id="PF00476">
    <property type="entry name" value="DNA_pol_A"/>
    <property type="match status" value="1"/>
</dbReference>
<dbReference type="GO" id="GO:2000042">
    <property type="term" value="P:negative regulation of double-strand break repair via homologous recombination"/>
    <property type="evidence" value="ECO:0007669"/>
    <property type="project" value="UniProtKB-ARBA"/>
</dbReference>
<evidence type="ECO:0000256" key="7">
    <source>
        <dbReference type="ARBA" id="ARBA00012551"/>
    </source>
</evidence>
<keyword evidence="11" id="KW-0548">Nucleotidyltransferase</keyword>
<keyword evidence="14" id="KW-0378">Hydrolase</keyword>
<dbReference type="Gene3D" id="1.20.1060.10">
    <property type="entry name" value="Taq DNA Polymerase, Chain T, domain 4"/>
    <property type="match status" value="1"/>
</dbReference>
<dbReference type="SMART" id="SM00487">
    <property type="entry name" value="DEXDc"/>
    <property type="match status" value="1"/>
</dbReference>
<dbReference type="Gene3D" id="3.40.50.300">
    <property type="entry name" value="P-loop containing nucleotide triphosphate hydrolases"/>
    <property type="match status" value="2"/>
</dbReference>
<feature type="domain" description="Helicase C-terminal" evidence="30">
    <location>
        <begin position="345"/>
        <end position="573"/>
    </location>
</feature>
<dbReference type="SUPFAM" id="SSF56672">
    <property type="entry name" value="DNA/RNA polymerases"/>
    <property type="match status" value="1"/>
</dbReference>
<evidence type="ECO:0000256" key="24">
    <source>
        <dbReference type="ARBA" id="ARBA00049244"/>
    </source>
</evidence>
<proteinExistence type="inferred from homology"/>
<feature type="compositionally biased region" description="Low complexity" evidence="28">
    <location>
        <begin position="17"/>
        <end position="38"/>
    </location>
</feature>
<keyword evidence="10" id="KW-0808">Transferase</keyword>
<keyword evidence="21" id="KW-0511">Multifunctional enzyme</keyword>
<dbReference type="Pfam" id="PF21099">
    <property type="entry name" value="POLQ_helical"/>
    <property type="match status" value="1"/>
</dbReference>
<dbReference type="GO" id="GO:0003964">
    <property type="term" value="F:RNA-directed DNA polymerase activity"/>
    <property type="evidence" value="ECO:0007669"/>
    <property type="project" value="UniProtKB-EC"/>
</dbReference>
<feature type="region of interest" description="Disordered" evidence="28">
    <location>
        <begin position="983"/>
        <end position="1016"/>
    </location>
</feature>
<dbReference type="PROSITE" id="PS00447">
    <property type="entry name" value="DNA_POLYMERASE_A"/>
    <property type="match status" value="1"/>
</dbReference>
<keyword evidence="12" id="KW-0547">Nucleotide-binding</keyword>
<dbReference type="STRING" id="372326.A0A1V4JBI1"/>
<feature type="compositionally biased region" description="Polar residues" evidence="28">
    <location>
        <begin position="1747"/>
        <end position="1762"/>
    </location>
</feature>
<evidence type="ECO:0000256" key="20">
    <source>
        <dbReference type="ARBA" id="ARBA00023242"/>
    </source>
</evidence>
<evidence type="ECO:0000256" key="5">
    <source>
        <dbReference type="ARBA" id="ARBA00012417"/>
    </source>
</evidence>
<dbReference type="EC" id="3.6.4.12" evidence="7"/>
<evidence type="ECO:0000256" key="11">
    <source>
        <dbReference type="ARBA" id="ARBA00022695"/>
    </source>
</evidence>
<dbReference type="GO" id="GO:0005634">
    <property type="term" value="C:nucleus"/>
    <property type="evidence" value="ECO:0007669"/>
    <property type="project" value="UniProtKB-SubCell"/>
</dbReference>
<comment type="cofactor">
    <cofactor evidence="1">
        <name>Mg(2+)</name>
        <dbReference type="ChEBI" id="CHEBI:18420"/>
    </cofactor>
</comment>
<keyword evidence="9" id="KW-0597">Phosphoprotein</keyword>
<dbReference type="GO" id="GO:0003678">
    <property type="term" value="F:DNA helicase activity"/>
    <property type="evidence" value="ECO:0007669"/>
    <property type="project" value="UniProtKB-EC"/>
</dbReference>
<evidence type="ECO:0000256" key="4">
    <source>
        <dbReference type="ARBA" id="ARBA00007705"/>
    </source>
</evidence>
<dbReference type="OrthoDB" id="2320933at2759"/>
<dbReference type="PROSITE" id="PS51194">
    <property type="entry name" value="HELICASE_CTER"/>
    <property type="match status" value="1"/>
</dbReference>
<comment type="subunit">
    <text evidence="25">Homomultimer; forms homodimers and homotetramers. Interacts with RAD51. Interacts with ORC2 and ORC4. Interacts with RHNO1; interaction takes place during mitosis and promotes POLQ recruitment to DNA damage sites. Interacts (when phosphorylated) with TOPBP1 (via BRCT domains 7 and 8); promoting POLQ recruitment to DNA damage sites.</text>
</comment>
<comment type="subcellular location">
    <subcellularLocation>
        <location evidence="3">Chromosome</location>
    </subcellularLocation>
    <subcellularLocation>
        <location evidence="2">Nucleus</location>
    </subcellularLocation>
</comment>
<dbReference type="Gene3D" id="3.30.70.370">
    <property type="match status" value="1"/>
</dbReference>
<dbReference type="InterPro" id="IPR002298">
    <property type="entry name" value="DNA_polymerase_A"/>
</dbReference>
<evidence type="ECO:0000313" key="32">
    <source>
        <dbReference type="Proteomes" id="UP000190648"/>
    </source>
</evidence>
<dbReference type="SUPFAM" id="SSF52540">
    <property type="entry name" value="P-loop containing nucleoside triphosphate hydrolases"/>
    <property type="match status" value="1"/>
</dbReference>
<gene>
    <name evidence="31" type="primary">POLQ</name>
    <name evidence="31" type="ORF">AV530_012455</name>
</gene>
<evidence type="ECO:0000256" key="12">
    <source>
        <dbReference type="ARBA" id="ARBA00022741"/>
    </source>
</evidence>
<evidence type="ECO:0000256" key="27">
    <source>
        <dbReference type="ARBA" id="ARBA00078930"/>
    </source>
</evidence>
<accession>A0A1V4JBI1</accession>
<evidence type="ECO:0000256" key="14">
    <source>
        <dbReference type="ARBA" id="ARBA00022801"/>
    </source>
</evidence>
<dbReference type="EMBL" id="LSYS01008075">
    <property type="protein sequence ID" value="OPJ69385.1"/>
    <property type="molecule type" value="Genomic_DNA"/>
</dbReference>
<feature type="region of interest" description="Disordered" evidence="28">
    <location>
        <begin position="1"/>
        <end position="38"/>
    </location>
</feature>
<name>A0A1V4JBI1_PATFA</name>
<evidence type="ECO:0000256" key="19">
    <source>
        <dbReference type="ARBA" id="ARBA00023204"/>
    </source>
</evidence>
<dbReference type="GO" id="GO:0097681">
    <property type="term" value="P:double-strand break repair via alternative nonhomologous end joining"/>
    <property type="evidence" value="ECO:0007669"/>
    <property type="project" value="TreeGrafter"/>
</dbReference>
<keyword evidence="16" id="KW-0067">ATP-binding</keyword>
<dbReference type="Pfam" id="PF20470">
    <property type="entry name" value="HTH_61"/>
    <property type="match status" value="1"/>
</dbReference>
<dbReference type="CDD" id="cd18795">
    <property type="entry name" value="SF2_C_Ski2"/>
    <property type="match status" value="1"/>
</dbReference>
<evidence type="ECO:0000256" key="15">
    <source>
        <dbReference type="ARBA" id="ARBA00022806"/>
    </source>
</evidence>
<evidence type="ECO:0000256" key="1">
    <source>
        <dbReference type="ARBA" id="ARBA00001946"/>
    </source>
</evidence>
<evidence type="ECO:0000259" key="30">
    <source>
        <dbReference type="PROSITE" id="PS51194"/>
    </source>
</evidence>
<dbReference type="PANTHER" id="PTHR10133:SF62">
    <property type="entry name" value="DNA POLYMERASE THETA"/>
    <property type="match status" value="1"/>
</dbReference>
<keyword evidence="18" id="KW-0007">Acetylation</keyword>
<dbReference type="Pfam" id="PF00270">
    <property type="entry name" value="DEAD"/>
    <property type="match status" value="1"/>
</dbReference>
<dbReference type="SMART" id="SM00490">
    <property type="entry name" value="HELICc"/>
    <property type="match status" value="1"/>
</dbReference>
<dbReference type="GO" id="GO:0003887">
    <property type="term" value="F:DNA-directed DNA polymerase activity"/>
    <property type="evidence" value="ECO:0007669"/>
    <property type="project" value="UniProtKB-KW"/>
</dbReference>
<feature type="compositionally biased region" description="Basic and acidic residues" evidence="28">
    <location>
        <begin position="989"/>
        <end position="1005"/>
    </location>
</feature>
<dbReference type="InterPro" id="IPR048960">
    <property type="entry name" value="POLQ-like_helical"/>
</dbReference>
<evidence type="ECO:0000259" key="29">
    <source>
        <dbReference type="PROSITE" id="PS51192"/>
    </source>
</evidence>
<evidence type="ECO:0000256" key="9">
    <source>
        <dbReference type="ARBA" id="ARBA00022553"/>
    </source>
</evidence>
<comment type="caution">
    <text evidence="31">The sequence shown here is derived from an EMBL/GenBank/DDBJ whole genome shotgun (WGS) entry which is preliminary data.</text>
</comment>
<dbReference type="GO" id="GO:0006261">
    <property type="term" value="P:DNA-templated DNA replication"/>
    <property type="evidence" value="ECO:0007669"/>
    <property type="project" value="InterPro"/>
</dbReference>
<feature type="region of interest" description="Disordered" evidence="28">
    <location>
        <begin position="2299"/>
        <end position="2320"/>
    </location>
</feature>
<keyword evidence="20" id="KW-0539">Nucleus</keyword>
<dbReference type="EC" id="2.7.7.49" evidence="6"/>
<dbReference type="PANTHER" id="PTHR10133">
    <property type="entry name" value="DNA POLYMERASE I"/>
    <property type="match status" value="1"/>
</dbReference>
<evidence type="ECO:0000256" key="23">
    <source>
        <dbReference type="ARBA" id="ARBA00048173"/>
    </source>
</evidence>
<dbReference type="InterPro" id="IPR046931">
    <property type="entry name" value="HTH_61"/>
</dbReference>
<evidence type="ECO:0000256" key="21">
    <source>
        <dbReference type="ARBA" id="ARBA00023268"/>
    </source>
</evidence>
<dbReference type="InterPro" id="IPR001650">
    <property type="entry name" value="Helicase_C-like"/>
</dbReference>
<evidence type="ECO:0000256" key="25">
    <source>
        <dbReference type="ARBA" id="ARBA00062978"/>
    </source>
</evidence>
<evidence type="ECO:0000256" key="6">
    <source>
        <dbReference type="ARBA" id="ARBA00012493"/>
    </source>
</evidence>
<keyword evidence="8" id="KW-0158">Chromosome</keyword>
<keyword evidence="32" id="KW-1185">Reference proteome</keyword>
<dbReference type="InterPro" id="IPR043502">
    <property type="entry name" value="DNA/RNA_pol_sf"/>
</dbReference>
<comment type="catalytic activity">
    <reaction evidence="22">
        <text>ATP + H2O = ADP + phosphate + H(+)</text>
        <dbReference type="Rhea" id="RHEA:13065"/>
        <dbReference type="ChEBI" id="CHEBI:15377"/>
        <dbReference type="ChEBI" id="CHEBI:15378"/>
        <dbReference type="ChEBI" id="CHEBI:30616"/>
        <dbReference type="ChEBI" id="CHEBI:43474"/>
        <dbReference type="ChEBI" id="CHEBI:456216"/>
        <dbReference type="EC" id="3.6.4.12"/>
    </reaction>
</comment>
<dbReference type="InterPro" id="IPR011545">
    <property type="entry name" value="DEAD/DEAH_box_helicase_dom"/>
</dbReference>
<evidence type="ECO:0000256" key="2">
    <source>
        <dbReference type="ARBA" id="ARBA00004123"/>
    </source>
</evidence>
<dbReference type="Gene3D" id="1.10.150.20">
    <property type="entry name" value="5' to 3' exonuclease, C-terminal subdomain"/>
    <property type="match status" value="1"/>
</dbReference>
<organism evidence="31 32">
    <name type="scientific">Patagioenas fasciata monilis</name>
    <dbReference type="NCBI Taxonomy" id="372326"/>
    <lineage>
        <taxon>Eukaryota</taxon>
        <taxon>Metazoa</taxon>
        <taxon>Chordata</taxon>
        <taxon>Craniata</taxon>
        <taxon>Vertebrata</taxon>
        <taxon>Euteleostomi</taxon>
        <taxon>Archelosauria</taxon>
        <taxon>Archosauria</taxon>
        <taxon>Dinosauria</taxon>
        <taxon>Saurischia</taxon>
        <taxon>Theropoda</taxon>
        <taxon>Coelurosauria</taxon>
        <taxon>Aves</taxon>
        <taxon>Neognathae</taxon>
        <taxon>Neoaves</taxon>
        <taxon>Columbimorphae</taxon>
        <taxon>Columbiformes</taxon>
        <taxon>Columbidae</taxon>
        <taxon>Patagioenas</taxon>
    </lineage>
</organism>
<evidence type="ECO:0000256" key="22">
    <source>
        <dbReference type="ARBA" id="ARBA00047995"/>
    </source>
</evidence>
<evidence type="ECO:0000256" key="10">
    <source>
        <dbReference type="ARBA" id="ARBA00022679"/>
    </source>
</evidence>
<evidence type="ECO:0000256" key="13">
    <source>
        <dbReference type="ARBA" id="ARBA00022763"/>
    </source>
</evidence>
<dbReference type="FunFam" id="1.20.1060.10:FF:000002">
    <property type="entry name" value="Polymerase (DNA directed), theta"/>
    <property type="match status" value="1"/>
</dbReference>
<evidence type="ECO:0000313" key="31">
    <source>
        <dbReference type="EMBL" id="OPJ69385.1"/>
    </source>
</evidence>